<dbReference type="Proteomes" id="UP000724874">
    <property type="component" value="Unassembled WGS sequence"/>
</dbReference>
<protein>
    <submittedName>
        <fullName evidence="1">Uncharacterized protein</fullName>
    </submittedName>
</protein>
<proteinExistence type="predicted"/>
<comment type="caution">
    <text evidence="1">The sequence shown here is derived from an EMBL/GenBank/DDBJ whole genome shotgun (WGS) entry which is preliminary data.</text>
</comment>
<accession>A0A9P5TPL6</accession>
<organism evidence="1 2">
    <name type="scientific">Gymnopilus junonius</name>
    <name type="common">Spectacular rustgill mushroom</name>
    <name type="synonym">Gymnopilus spectabilis subsp. junonius</name>
    <dbReference type="NCBI Taxonomy" id="109634"/>
    <lineage>
        <taxon>Eukaryota</taxon>
        <taxon>Fungi</taxon>
        <taxon>Dikarya</taxon>
        <taxon>Basidiomycota</taxon>
        <taxon>Agaricomycotina</taxon>
        <taxon>Agaricomycetes</taxon>
        <taxon>Agaricomycetidae</taxon>
        <taxon>Agaricales</taxon>
        <taxon>Agaricineae</taxon>
        <taxon>Hymenogastraceae</taxon>
        <taxon>Gymnopilus</taxon>
    </lineage>
</organism>
<evidence type="ECO:0000313" key="1">
    <source>
        <dbReference type="EMBL" id="KAF8902094.1"/>
    </source>
</evidence>
<keyword evidence="2" id="KW-1185">Reference proteome</keyword>
<sequence>MFFSNISFHPTVSVEFICQAETNDDERFNDVLSHAASLSSASVSHPGANFRTLEITPGLNAISGYSSQFRTYSTVVSDRDIDSDLTTPNLTVDLLTAVCQPDQLVRYFCASMPLTNLVRLRLYPTSILPLSWKTLAETLGVLPHLCSVSVSGGLAHSFVLALQEIQPNRLSTTVGPVPVYFPSLRSISLENVTFDSHYEDLNIGLLQDCLIWRYDCGAEIRQVNLMECSRLDCDAVDLLREIIIDVEWDDLEVGFTESEEEFFDDYYNGGYYSDDDIDTLHFLW</sequence>
<name>A0A9P5TPL6_GYMJU</name>
<reference evidence="1" key="1">
    <citation type="submission" date="2020-11" db="EMBL/GenBank/DDBJ databases">
        <authorList>
            <consortium name="DOE Joint Genome Institute"/>
            <person name="Ahrendt S."/>
            <person name="Riley R."/>
            <person name="Andreopoulos W."/>
            <person name="LaButti K."/>
            <person name="Pangilinan J."/>
            <person name="Ruiz-duenas F.J."/>
            <person name="Barrasa J.M."/>
            <person name="Sanchez-Garcia M."/>
            <person name="Camarero S."/>
            <person name="Miyauchi S."/>
            <person name="Serrano A."/>
            <person name="Linde D."/>
            <person name="Babiker R."/>
            <person name="Drula E."/>
            <person name="Ayuso-Fernandez I."/>
            <person name="Pacheco R."/>
            <person name="Padilla G."/>
            <person name="Ferreira P."/>
            <person name="Barriuso J."/>
            <person name="Kellner H."/>
            <person name="Castanera R."/>
            <person name="Alfaro M."/>
            <person name="Ramirez L."/>
            <person name="Pisabarro A.G."/>
            <person name="Kuo A."/>
            <person name="Tritt A."/>
            <person name="Lipzen A."/>
            <person name="He G."/>
            <person name="Yan M."/>
            <person name="Ng V."/>
            <person name="Cullen D."/>
            <person name="Martin F."/>
            <person name="Rosso M.-N."/>
            <person name="Henrissat B."/>
            <person name="Hibbett D."/>
            <person name="Martinez A.T."/>
            <person name="Grigoriev I.V."/>
        </authorList>
    </citation>
    <scope>NUCLEOTIDE SEQUENCE</scope>
    <source>
        <strain evidence="1">AH 44721</strain>
    </source>
</reference>
<dbReference type="EMBL" id="JADNYJ010000038">
    <property type="protein sequence ID" value="KAF8902094.1"/>
    <property type="molecule type" value="Genomic_DNA"/>
</dbReference>
<dbReference type="AlphaFoldDB" id="A0A9P5TPL6"/>
<dbReference type="OrthoDB" id="3156934at2759"/>
<gene>
    <name evidence="1" type="ORF">CPB84DRAFT_1846505</name>
</gene>
<evidence type="ECO:0000313" key="2">
    <source>
        <dbReference type="Proteomes" id="UP000724874"/>
    </source>
</evidence>